<comment type="similarity">
    <text evidence="1 4">Belongs to the glycerate kinase type-1 family.</text>
</comment>
<comment type="caution">
    <text evidence="5">The sequence shown here is derived from an EMBL/GenBank/DDBJ whole genome shotgun (WGS) entry which is preliminary data.</text>
</comment>
<dbReference type="GO" id="GO:0008887">
    <property type="term" value="F:glycerate kinase activity"/>
    <property type="evidence" value="ECO:0007669"/>
    <property type="project" value="UniProtKB-UniRule"/>
</dbReference>
<keyword evidence="3 4" id="KW-0418">Kinase</keyword>
<dbReference type="InterPro" id="IPR018197">
    <property type="entry name" value="Glycerate_kinase_RE-like"/>
</dbReference>
<organism evidence="5 6">
    <name type="scientific">Corynebacterium mendelii</name>
    <dbReference type="NCBI Taxonomy" id="2765362"/>
    <lineage>
        <taxon>Bacteria</taxon>
        <taxon>Bacillati</taxon>
        <taxon>Actinomycetota</taxon>
        <taxon>Actinomycetes</taxon>
        <taxon>Mycobacteriales</taxon>
        <taxon>Corynebacteriaceae</taxon>
        <taxon>Corynebacterium</taxon>
    </lineage>
</organism>
<evidence type="ECO:0000256" key="2">
    <source>
        <dbReference type="ARBA" id="ARBA00022679"/>
    </source>
</evidence>
<keyword evidence="2 4" id="KW-0808">Transferase</keyword>
<evidence type="ECO:0000313" key="5">
    <source>
        <dbReference type="EMBL" id="MBN9644013.1"/>
    </source>
</evidence>
<sequence length="380" mass="38104">MATIVVAADSMKGSATAAEVVGAICRGWRRVRPDDRLVPIAMADGGEGTVDAFALAYPAGIRHELAVTAPCGHSTVTARWLEIPADGDRPRTAVVDVAGTCGIEMVDQLCPLTGSTRGLGETVARIIGDGIGELIIGIGSSCSTDGGAGFLQALGAQLTDAAGDPIGPGLAGLATLRSARLDGVVRPRGRVTVLTDVTNPLTGPTGAAHVFGPQKGLDSRRMPAADAALMNLCDLIGGRAGIPGAGAAGGLGMALDWWGASLVGGAGAVAALTGLDRAVAGADAVITGEGRFDRSSMDGKVVSMVYRCAAGHRVPVVLVCGSIAGEDAAAVFADREVLEDSAGSARAAMDGVHDAAATAGARLAERFTGGRRPRDTGHRE</sequence>
<dbReference type="InterPro" id="IPR004381">
    <property type="entry name" value="Glycerate_kinase"/>
</dbReference>
<evidence type="ECO:0000313" key="6">
    <source>
        <dbReference type="Proteomes" id="UP000664332"/>
    </source>
</evidence>
<protein>
    <submittedName>
        <fullName evidence="5">Glycerate kinase</fullName>
    </submittedName>
</protein>
<name>A0A939E1C6_9CORY</name>
<evidence type="ECO:0000256" key="1">
    <source>
        <dbReference type="ARBA" id="ARBA00006284"/>
    </source>
</evidence>
<proteinExistence type="inferred from homology"/>
<dbReference type="RefSeq" id="WP_207118858.1">
    <property type="nucleotide sequence ID" value="NZ_JAFLEQ010000008.1"/>
</dbReference>
<evidence type="ECO:0000256" key="3">
    <source>
        <dbReference type="ARBA" id="ARBA00022777"/>
    </source>
</evidence>
<gene>
    <name evidence="5" type="ORF">JZY06_05185</name>
</gene>
<dbReference type="EMBL" id="JAFLEQ010000008">
    <property type="protein sequence ID" value="MBN9644013.1"/>
    <property type="molecule type" value="Genomic_DNA"/>
</dbReference>
<dbReference type="PANTHER" id="PTHR21599">
    <property type="entry name" value="GLYCERATE KINASE"/>
    <property type="match status" value="1"/>
</dbReference>
<dbReference type="SUPFAM" id="SSF110738">
    <property type="entry name" value="Glycerate kinase I"/>
    <property type="match status" value="1"/>
</dbReference>
<dbReference type="Pfam" id="PF02595">
    <property type="entry name" value="Gly_kinase"/>
    <property type="match status" value="1"/>
</dbReference>
<dbReference type="InterPro" id="IPR036129">
    <property type="entry name" value="Glycerate_kinase_sf"/>
</dbReference>
<dbReference type="Gene3D" id="3.40.50.10350">
    <property type="entry name" value="Glycerate kinase, domain 1"/>
    <property type="match status" value="1"/>
</dbReference>
<dbReference type="InterPro" id="IPR018193">
    <property type="entry name" value="Glyc_kinase_flavodox-like_fold"/>
</dbReference>
<dbReference type="PIRSF" id="PIRSF006078">
    <property type="entry name" value="GlxK"/>
    <property type="match status" value="1"/>
</dbReference>
<reference evidence="5" key="1">
    <citation type="submission" date="2021-03" db="EMBL/GenBank/DDBJ databases">
        <authorList>
            <person name="Sun Q."/>
        </authorList>
    </citation>
    <scope>NUCLEOTIDE SEQUENCE</scope>
    <source>
        <strain evidence="5">CCM 8862</strain>
    </source>
</reference>
<dbReference type="GO" id="GO:0031388">
    <property type="term" value="P:organic acid phosphorylation"/>
    <property type="evidence" value="ECO:0007669"/>
    <property type="project" value="UniProtKB-UniRule"/>
</dbReference>
<dbReference type="Proteomes" id="UP000664332">
    <property type="component" value="Unassembled WGS sequence"/>
</dbReference>
<accession>A0A939E1C6</accession>
<keyword evidence="6" id="KW-1185">Reference proteome</keyword>
<dbReference type="Gene3D" id="3.90.1510.10">
    <property type="entry name" value="Glycerate kinase, domain 2"/>
    <property type="match status" value="1"/>
</dbReference>
<dbReference type="NCBIfam" id="TIGR00045">
    <property type="entry name" value="glycerate kinase"/>
    <property type="match status" value="1"/>
</dbReference>
<dbReference type="PANTHER" id="PTHR21599:SF0">
    <property type="entry name" value="GLYCERATE KINASE"/>
    <property type="match status" value="1"/>
</dbReference>
<evidence type="ECO:0000256" key="4">
    <source>
        <dbReference type="PIRNR" id="PIRNR006078"/>
    </source>
</evidence>
<dbReference type="AlphaFoldDB" id="A0A939E1C6"/>